<evidence type="ECO:0000256" key="1">
    <source>
        <dbReference type="SAM" id="Phobius"/>
    </source>
</evidence>
<dbReference type="Proteomes" id="UP000719942">
    <property type="component" value="Unassembled WGS sequence"/>
</dbReference>
<gene>
    <name evidence="2" type="ORF">J5W02_08690</name>
</gene>
<keyword evidence="1" id="KW-1133">Transmembrane helix</keyword>
<dbReference type="RefSeq" id="WP_219965263.1">
    <property type="nucleotide sequence ID" value="NZ_JAGFNZ010000002.1"/>
</dbReference>
<proteinExistence type="predicted"/>
<reference evidence="2 3" key="1">
    <citation type="submission" date="2021-03" db="EMBL/GenBank/DDBJ databases">
        <title>Caproiciproducens sp. nov. isolated from feces of cow.</title>
        <authorList>
            <person name="Choi J.-Y."/>
        </authorList>
    </citation>
    <scope>NUCLEOTIDE SEQUENCE [LARGE SCALE GENOMIC DNA]</scope>
    <source>
        <strain evidence="2 3">AGMB10547</strain>
    </source>
</reference>
<name>A0ABS7DNM0_9FIRM</name>
<accession>A0ABS7DNM0</accession>
<organism evidence="2 3">
    <name type="scientific">Caproiciproducens faecalis</name>
    <dbReference type="NCBI Taxonomy" id="2820301"/>
    <lineage>
        <taxon>Bacteria</taxon>
        <taxon>Bacillati</taxon>
        <taxon>Bacillota</taxon>
        <taxon>Clostridia</taxon>
        <taxon>Eubacteriales</taxon>
        <taxon>Acutalibacteraceae</taxon>
        <taxon>Caproiciproducens</taxon>
    </lineage>
</organism>
<evidence type="ECO:0000313" key="2">
    <source>
        <dbReference type="EMBL" id="MBW7572892.1"/>
    </source>
</evidence>
<protein>
    <recommendedName>
        <fullName evidence="4">Zinc ribbon domain-containing protein</fullName>
    </recommendedName>
</protein>
<feature type="transmembrane region" description="Helical" evidence="1">
    <location>
        <begin position="34"/>
        <end position="52"/>
    </location>
</feature>
<keyword evidence="1" id="KW-0812">Transmembrane</keyword>
<evidence type="ECO:0008006" key="4">
    <source>
        <dbReference type="Google" id="ProtNLM"/>
    </source>
</evidence>
<comment type="caution">
    <text evidence="2">The sequence shown here is derived from an EMBL/GenBank/DDBJ whole genome shotgun (WGS) entry which is preliminary data.</text>
</comment>
<dbReference type="EMBL" id="JAGFNZ010000002">
    <property type="protein sequence ID" value="MBW7572892.1"/>
    <property type="molecule type" value="Genomic_DNA"/>
</dbReference>
<sequence>MMIVSLVMLAVRVLFGLAAYHDASSKSNPDATMWGLLVGFLGIIPGIIYLCIRNSSGNYLLCPNCGFKHYLYDAACPRCGAPTQAPAQNINPLAAQQARRARLFLTIGIVLIGITVLAAVVCFVGFIASVSVRSHGIYY</sequence>
<feature type="transmembrane region" description="Helical" evidence="1">
    <location>
        <begin position="103"/>
        <end position="128"/>
    </location>
</feature>
<evidence type="ECO:0000313" key="3">
    <source>
        <dbReference type="Proteomes" id="UP000719942"/>
    </source>
</evidence>
<keyword evidence="3" id="KW-1185">Reference proteome</keyword>
<keyword evidence="1" id="KW-0472">Membrane</keyword>